<feature type="region of interest" description="Disordered" evidence="1">
    <location>
        <begin position="11"/>
        <end position="41"/>
    </location>
</feature>
<dbReference type="Gene3D" id="3.40.50.300">
    <property type="entry name" value="P-loop containing nucleotide triphosphate hydrolases"/>
    <property type="match status" value="2"/>
</dbReference>
<feature type="region of interest" description="Disordered" evidence="1">
    <location>
        <begin position="167"/>
        <end position="198"/>
    </location>
</feature>
<dbReference type="InterPro" id="IPR027417">
    <property type="entry name" value="P-loop_NTPase"/>
</dbReference>
<dbReference type="InterPro" id="IPR001650">
    <property type="entry name" value="Helicase_C-like"/>
</dbReference>
<protein>
    <recommendedName>
        <fullName evidence="2">Helicase ATP-binding domain-containing protein</fullName>
    </recommendedName>
</protein>
<evidence type="ECO:0000313" key="3">
    <source>
        <dbReference type="EMBL" id="QHU10307.1"/>
    </source>
</evidence>
<dbReference type="EMBL" id="MN740753">
    <property type="protein sequence ID" value="QHU10307.1"/>
    <property type="molecule type" value="Genomic_DNA"/>
</dbReference>
<dbReference type="InterPro" id="IPR014001">
    <property type="entry name" value="Helicase_ATP-bd"/>
</dbReference>
<dbReference type="SUPFAM" id="SSF52540">
    <property type="entry name" value="P-loop containing nucleoside triphosphate hydrolases"/>
    <property type="match status" value="2"/>
</dbReference>
<feature type="compositionally biased region" description="Basic and acidic residues" evidence="1">
    <location>
        <begin position="858"/>
        <end position="870"/>
    </location>
</feature>
<evidence type="ECO:0000256" key="1">
    <source>
        <dbReference type="SAM" id="MobiDB-lite"/>
    </source>
</evidence>
<dbReference type="Pfam" id="PF00271">
    <property type="entry name" value="Helicase_C"/>
    <property type="match status" value="1"/>
</dbReference>
<dbReference type="SMART" id="SM00487">
    <property type="entry name" value="DEXDc"/>
    <property type="match status" value="1"/>
</dbReference>
<feature type="region of interest" description="Disordered" evidence="1">
    <location>
        <begin position="847"/>
        <end position="870"/>
    </location>
</feature>
<sequence>MEGRNYLEQLQFKKQAKKPPTINLDFGNKNNKTKGEPIATNPKVIEQKGELEEGEIDSTGKEREIVEPAAKNRKEIQMKDLRGKVPVDYELIMKRLQTHHITGVVDMVAKKPDAMASNIDITIPKPVITKTAAKAVIQDDEVESEMVTPKKPTKESVNDTDIFGPLTEPEKEEVAPPAPDPVVVPSPAVPPPLPETKNPVAPKKKIVIIGKMTEKLPGPVQEIEEVVEPGAELVKKSKPRGRQSKKAATAAISTKLTKAEITRRMPKTEKMAVRTSQYYMNNRKMYVHKIRELFKPYEKELEEMGEIASCARDTSVDFSPLTHQKIVRDYLNLFTPYRGLLLYHGLGSGKTCTSIGIAEGMKSAKEIIVMTPASLATNFFTEIKKCGDVLYRKNQFWEFVGIEGQPDNIELLSKALSLPASFIEKKQGAWLVDVKKPPNFKDLTTAEQESIDEQLDKMIRAKYTDIHYNGMNRRVMNEITQNNTINPFDNKTVIIDEVHNFVSRIINKLDSKKTDLISKELYGYLLKANNARVVALSGTPIINSPHELSVLFNILRGAIRTWTIPVRHKEGKKITKEEVLDMLNNPPAGIPVVTEYDYVDFADNKIIITRNPIGFVNTKRREAKGKAVAGGAIGILGNIFGGGKKQTKRTVEKTKHQPKKATKKNHPKKDGDYSAYEIVDGVLKIKDVPKESISEEEDIDFFQRSGQDLHKGGAKDEFEKYAGVKLDESGNVSDDQFLDAIKRILRANEIEVLEKMMKDKPVYNTALPDNEDEFETKFIDVANMTIANPNVFKRRILGLTSYFRSAQESLLPSFVMNGDKTFHIEKVGMSEHQLDEYSSRRADEIEEIKKSKKSQRKQPKEGEEDKKENSTYRVWTREICNFTFPDGIDRPIPDKKRLNAEETEKAQKELEAELANVDPSKIITKGKAKKKGGDPETGSEEGTESISLDPIDEIESAKDSKYMDRIKAVLKQLAYDPAKTRAEQYLTKEGMLSNLSPKLLKMMENIQNPENVGLHLVYSQFRHIEGIGILKLILEANGYAEFKIKSVGGAESWELVENEEDAGKPMFALYTGTESEEEKEIIRNIYNGDWGFVPKSIVDKLEKKSKNNLYGEIIKVLMITAAGAEGINLRNTRFVHITEPYWHNTRLEQVIGRARRICSHEQLPEELRTIKVFLYITEFGEEVADKVPEFLQTYDIDPYDVNHIETTDEYLLRIANAKEVLNKTFLKAIKESAMDCTLYKNKEGLMCYGVGMDKNPGNQFLSYPTVDQDLAERDDLNVKKTALKLAELKIEIRGVKYAIDKETDNLYDLAKYRNGNIELVGKLVRPGKGSKKGYDIAFARK</sequence>
<feature type="domain" description="Helicase ATP-binding" evidence="2">
    <location>
        <begin position="316"/>
        <end position="575"/>
    </location>
</feature>
<feature type="region of interest" description="Disordered" evidence="1">
    <location>
        <begin position="925"/>
        <end position="951"/>
    </location>
</feature>
<organism evidence="3">
    <name type="scientific">viral metagenome</name>
    <dbReference type="NCBI Taxonomy" id="1070528"/>
    <lineage>
        <taxon>unclassified sequences</taxon>
        <taxon>metagenomes</taxon>
        <taxon>organismal metagenomes</taxon>
    </lineage>
</organism>
<feature type="region of interest" description="Disordered" evidence="1">
    <location>
        <begin position="649"/>
        <end position="670"/>
    </location>
</feature>
<reference evidence="3" key="1">
    <citation type="journal article" date="2020" name="Nature">
        <title>Giant virus diversity and host interactions through global metagenomics.</title>
        <authorList>
            <person name="Schulz F."/>
            <person name="Roux S."/>
            <person name="Paez-Espino D."/>
            <person name="Jungbluth S."/>
            <person name="Walsh D.A."/>
            <person name="Denef V.J."/>
            <person name="McMahon K.D."/>
            <person name="Konstantinidis K.T."/>
            <person name="Eloe-Fadrosh E.A."/>
            <person name="Kyrpides N.C."/>
            <person name="Woyke T."/>
        </authorList>
    </citation>
    <scope>NUCLEOTIDE SEQUENCE</scope>
    <source>
        <strain evidence="3">GVMAG-S-1101164-67</strain>
    </source>
</reference>
<feature type="compositionally biased region" description="Pro residues" evidence="1">
    <location>
        <begin position="176"/>
        <end position="194"/>
    </location>
</feature>
<feature type="compositionally biased region" description="Basic residues" evidence="1">
    <location>
        <begin position="656"/>
        <end position="667"/>
    </location>
</feature>
<proteinExistence type="predicted"/>
<evidence type="ECO:0000259" key="2">
    <source>
        <dbReference type="SMART" id="SM00487"/>
    </source>
</evidence>
<name>A0A6C0K0Z1_9ZZZZ</name>
<accession>A0A6C0K0Z1</accession>